<evidence type="ECO:0000256" key="1">
    <source>
        <dbReference type="ARBA" id="ARBA00009477"/>
    </source>
</evidence>
<evidence type="ECO:0000313" key="5">
    <source>
        <dbReference type="Proteomes" id="UP000243106"/>
    </source>
</evidence>
<dbReference type="AlphaFoldDB" id="A0A1I5YA97"/>
<feature type="coiled-coil region" evidence="2">
    <location>
        <begin position="98"/>
        <end position="162"/>
    </location>
</feature>
<dbReference type="PANTHER" id="PTHR30469">
    <property type="entry name" value="MULTIDRUG RESISTANCE PROTEIN MDTA"/>
    <property type="match status" value="1"/>
</dbReference>
<organism evidence="4 5">
    <name type="scientific">Roseivivax halotolerans</name>
    <dbReference type="NCBI Taxonomy" id="93684"/>
    <lineage>
        <taxon>Bacteria</taxon>
        <taxon>Pseudomonadati</taxon>
        <taxon>Pseudomonadota</taxon>
        <taxon>Alphaproteobacteria</taxon>
        <taxon>Rhodobacterales</taxon>
        <taxon>Roseobacteraceae</taxon>
        <taxon>Roseivivax</taxon>
    </lineage>
</organism>
<dbReference type="Gene3D" id="2.40.420.20">
    <property type="match status" value="1"/>
</dbReference>
<dbReference type="InterPro" id="IPR006143">
    <property type="entry name" value="RND_pump_MFP"/>
</dbReference>
<dbReference type="Gene3D" id="1.10.287.470">
    <property type="entry name" value="Helix hairpin bin"/>
    <property type="match status" value="1"/>
</dbReference>
<sequence length="361" mass="39241">MTHLVSARPALLALALMLAPGLALAQSEETGAEPRAIRPAKMMTLTTGDVALEREFFGRVAAKETVDLAFQVGGQIAELPVSEGTTYPAGTLLAELDLDPFERSVRQAEVQLNKAERDLQRLENLSSATVSEVQIEDARTQRDLARIELENAQERLDDATLEAPYDALVVRRVAGLFSTVSAGQAVLRVSDMSEIRVNIDVPEILFRRAQDRSDVEFTATLPGRDQRFTLAPREFEAETAEVGQTYRTTLAFTEDPGDYVLPGSSVTVTARAAMGDQSQISIPETALVYTPDRTPTVMVFTPSEEDENRGQVRQVTVEIEIADDGTVVMTDGPEPGTEIVVAGASMIEDGQTVRRFTAVGE</sequence>
<feature type="chain" id="PRO_5017251306" evidence="3">
    <location>
        <begin position="26"/>
        <end position="361"/>
    </location>
</feature>
<protein>
    <submittedName>
        <fullName evidence="4">RND family efflux transporter, MFP subunit</fullName>
    </submittedName>
</protein>
<name>A0A1I5YA97_9RHOB</name>
<dbReference type="Gene3D" id="2.40.30.170">
    <property type="match status" value="1"/>
</dbReference>
<keyword evidence="5" id="KW-1185">Reference proteome</keyword>
<reference evidence="5" key="1">
    <citation type="submission" date="2016-10" db="EMBL/GenBank/DDBJ databases">
        <authorList>
            <person name="Varghese N."/>
            <person name="Submissions S."/>
        </authorList>
    </citation>
    <scope>NUCLEOTIDE SEQUENCE [LARGE SCALE GENOMIC DNA]</scope>
    <source>
        <strain evidence="5">JCM 10271</strain>
    </source>
</reference>
<dbReference type="SUPFAM" id="SSF111369">
    <property type="entry name" value="HlyD-like secretion proteins"/>
    <property type="match status" value="1"/>
</dbReference>
<evidence type="ECO:0000313" key="4">
    <source>
        <dbReference type="EMBL" id="SFQ41040.1"/>
    </source>
</evidence>
<dbReference type="GO" id="GO:0015562">
    <property type="term" value="F:efflux transmembrane transporter activity"/>
    <property type="evidence" value="ECO:0007669"/>
    <property type="project" value="TreeGrafter"/>
</dbReference>
<dbReference type="Gene3D" id="2.40.50.100">
    <property type="match status" value="1"/>
</dbReference>
<dbReference type="STRING" id="93684.SAMN05421853_10591"/>
<keyword evidence="2" id="KW-0175">Coiled coil</keyword>
<dbReference type="NCBIfam" id="TIGR01730">
    <property type="entry name" value="RND_mfp"/>
    <property type="match status" value="1"/>
</dbReference>
<keyword evidence="3" id="KW-0732">Signal</keyword>
<proteinExistence type="inferred from homology"/>
<accession>A0A1I5YA97</accession>
<dbReference type="GO" id="GO:1990281">
    <property type="term" value="C:efflux pump complex"/>
    <property type="evidence" value="ECO:0007669"/>
    <property type="project" value="TreeGrafter"/>
</dbReference>
<gene>
    <name evidence="4" type="ORF">SAMN05421853_10591</name>
</gene>
<dbReference type="RefSeq" id="WP_093010727.1">
    <property type="nucleotide sequence ID" value="NZ_FOXV01000005.1"/>
</dbReference>
<dbReference type="PANTHER" id="PTHR30469:SF20">
    <property type="entry name" value="EFFLUX RND TRANSPORTER PERIPLASMIC ADAPTOR SUBUNIT"/>
    <property type="match status" value="1"/>
</dbReference>
<evidence type="ECO:0000256" key="2">
    <source>
        <dbReference type="SAM" id="Coils"/>
    </source>
</evidence>
<evidence type="ECO:0000256" key="3">
    <source>
        <dbReference type="SAM" id="SignalP"/>
    </source>
</evidence>
<dbReference type="EMBL" id="FOXV01000005">
    <property type="protein sequence ID" value="SFQ41040.1"/>
    <property type="molecule type" value="Genomic_DNA"/>
</dbReference>
<dbReference type="Proteomes" id="UP000243106">
    <property type="component" value="Unassembled WGS sequence"/>
</dbReference>
<comment type="similarity">
    <text evidence="1">Belongs to the membrane fusion protein (MFP) (TC 8.A.1) family.</text>
</comment>
<feature type="signal peptide" evidence="3">
    <location>
        <begin position="1"/>
        <end position="25"/>
    </location>
</feature>